<accession>A0A0K6GTU8</accession>
<dbReference type="Gene3D" id="3.30.70.1400">
    <property type="entry name" value="Aminomethyltransferase beta-barrel domains"/>
    <property type="match status" value="1"/>
</dbReference>
<dbReference type="SUPFAM" id="SSF103025">
    <property type="entry name" value="Folate-binding domain"/>
    <property type="match status" value="1"/>
</dbReference>
<dbReference type="AlphaFoldDB" id="A0A0K6GTU8"/>
<evidence type="ECO:0000313" key="2">
    <source>
        <dbReference type="Proteomes" id="UP000243535"/>
    </source>
</evidence>
<dbReference type="STRING" id="375574.GCA_001418035_00832"/>
<dbReference type="SUPFAM" id="SSF101790">
    <property type="entry name" value="Aminomethyltransferase beta-barrel domain"/>
    <property type="match status" value="1"/>
</dbReference>
<dbReference type="InterPro" id="IPR017703">
    <property type="entry name" value="YgfZ/GCV_T_CS"/>
</dbReference>
<dbReference type="PANTHER" id="PTHR22602">
    <property type="entry name" value="TRANSFERASE CAF17, MITOCHONDRIAL-RELATED"/>
    <property type="match status" value="1"/>
</dbReference>
<organism evidence="1 2">
    <name type="scientific">Gulbenkiania indica</name>
    <dbReference type="NCBI Taxonomy" id="375574"/>
    <lineage>
        <taxon>Bacteria</taxon>
        <taxon>Pseudomonadati</taxon>
        <taxon>Pseudomonadota</taxon>
        <taxon>Betaproteobacteria</taxon>
        <taxon>Neisseriales</taxon>
        <taxon>Chromobacteriaceae</taxon>
        <taxon>Gulbenkiania</taxon>
    </lineage>
</organism>
<sequence>MHSVWQEWLGSQAPTEILKTGDVAPAAAGRFIPLSGFALLRASGEDAQNFLQSQLSSDIRLISSQSAQYSTYSNAKGRMQGSFLIWLYQGDYYLLLKADIADRVRQRLSMFILRSKVKLERVDAGWGLVGLISDEALSNHDATGLKVSATEREVRIQLDATSALLLFESPQPADLARLATQMRLADEAFWTLRDIRAGIGWVSAATYEAFVPQMANMEVIGAISFQKGCYPGQEIVARTQYLGKVKRRMYRVLASIALEPGQPLFGEETGEQAIGAVVESVALEGGTWEGLVVVQSAAWEEGVHYQSLQGPLLEKLELPYSVD</sequence>
<name>A0A0K6GTU8_9NEIS</name>
<dbReference type="Gene3D" id="3.30.70.1630">
    <property type="match status" value="1"/>
</dbReference>
<proteinExistence type="predicted"/>
<dbReference type="NCBIfam" id="TIGR03317">
    <property type="entry name" value="ygfZ_signature"/>
    <property type="match status" value="1"/>
</dbReference>
<evidence type="ECO:0000313" key="1">
    <source>
        <dbReference type="EMBL" id="CUA82175.1"/>
    </source>
</evidence>
<reference evidence="2" key="1">
    <citation type="submission" date="2015-08" db="EMBL/GenBank/DDBJ databases">
        <authorList>
            <person name="Varghese N."/>
        </authorList>
    </citation>
    <scope>NUCLEOTIDE SEQUENCE [LARGE SCALE GENOMIC DNA]</scope>
    <source>
        <strain evidence="2">DSM 17901</strain>
    </source>
</reference>
<dbReference type="InterPro" id="IPR045179">
    <property type="entry name" value="YgfZ/GcvT"/>
</dbReference>
<dbReference type="EMBL" id="CYHA01000002">
    <property type="protein sequence ID" value="CUA82175.1"/>
    <property type="molecule type" value="Genomic_DNA"/>
</dbReference>
<dbReference type="OrthoDB" id="9796287at2"/>
<dbReference type="InterPro" id="IPR029043">
    <property type="entry name" value="GcvT/YgfZ_C"/>
</dbReference>
<protein>
    <submittedName>
        <fullName evidence="1">Folate-binding protein YgfZ</fullName>
    </submittedName>
</protein>
<dbReference type="Gene3D" id="2.40.30.160">
    <property type="match status" value="1"/>
</dbReference>
<dbReference type="Proteomes" id="UP000243535">
    <property type="component" value="Unassembled WGS sequence"/>
</dbReference>
<gene>
    <name evidence="1" type="ORF">Ga0061063_1039</name>
</gene>
<dbReference type="GO" id="GO:0016226">
    <property type="term" value="P:iron-sulfur cluster assembly"/>
    <property type="evidence" value="ECO:0007669"/>
    <property type="project" value="TreeGrafter"/>
</dbReference>
<keyword evidence="2" id="KW-1185">Reference proteome</keyword>
<dbReference type="RefSeq" id="WP_054285723.1">
    <property type="nucleotide sequence ID" value="NZ_CYHA01000002.1"/>
</dbReference>
<dbReference type="PANTHER" id="PTHR22602:SF0">
    <property type="entry name" value="TRANSFERASE CAF17, MITOCHONDRIAL-RELATED"/>
    <property type="match status" value="1"/>
</dbReference>